<accession>A0A1D9MBT9</accession>
<evidence type="ECO:0000313" key="3">
    <source>
        <dbReference type="Proteomes" id="UP000176562"/>
    </source>
</evidence>
<dbReference type="AlphaFoldDB" id="A0A1D9MBT9"/>
<dbReference type="Pfam" id="PF09931">
    <property type="entry name" value="Phage_phiJL001_Gp84_N"/>
    <property type="match status" value="1"/>
</dbReference>
<dbReference type="Proteomes" id="UP000176562">
    <property type="component" value="Chromosome"/>
</dbReference>
<dbReference type="KEGG" id="rhp:LPB142_08010"/>
<proteinExistence type="predicted"/>
<evidence type="ECO:0000313" key="2">
    <source>
        <dbReference type="EMBL" id="AOZ69270.1"/>
    </source>
</evidence>
<dbReference type="EMBL" id="CP017781">
    <property type="protein sequence ID" value="AOZ69270.1"/>
    <property type="molecule type" value="Genomic_DNA"/>
</dbReference>
<dbReference type="NCBIfam" id="TIGR02218">
    <property type="entry name" value="phg_TIGR02218"/>
    <property type="match status" value="1"/>
</dbReference>
<dbReference type="InterPro" id="IPR018964">
    <property type="entry name" value="Phage_phiJL001_Gp84_C"/>
</dbReference>
<protein>
    <recommendedName>
        <fullName evidence="1">Bacteriophage phiJL001 Gp84 C-terminal domain-containing protein</fullName>
    </recommendedName>
</protein>
<dbReference type="Pfam" id="PF09356">
    <property type="entry name" value="Phage_BR0599"/>
    <property type="match status" value="1"/>
</dbReference>
<feature type="domain" description="Bacteriophage phiJL001 Gp84 C-terminal" evidence="1">
    <location>
        <begin position="194"/>
        <end position="277"/>
    </location>
</feature>
<dbReference type="InterPro" id="IPR011928">
    <property type="entry name" value="Phage_phiJL001_Gp84"/>
</dbReference>
<organism evidence="2 3">
    <name type="scientific">Rhodobacter xanthinilyticus</name>
    <dbReference type="NCBI Taxonomy" id="1850250"/>
    <lineage>
        <taxon>Bacteria</taxon>
        <taxon>Pseudomonadati</taxon>
        <taxon>Pseudomonadota</taxon>
        <taxon>Alphaproteobacteria</taxon>
        <taxon>Rhodobacterales</taxon>
        <taxon>Rhodobacter group</taxon>
        <taxon>Rhodobacter</taxon>
    </lineage>
</organism>
<dbReference type="STRING" id="1850250.LPB142_08010"/>
<evidence type="ECO:0000259" key="1">
    <source>
        <dbReference type="Pfam" id="PF09356"/>
    </source>
</evidence>
<name>A0A1D9MBT9_9RHOB</name>
<sequence length="296" mass="31936">MGYSEAFKAHLASGCTTLARAWAITRTDGVELGFTDHDVALTFEGLRFAPESGMTARAVAQNTGLAVDNTESFGALSSEAINEADILAGRYDGAEVRAWIVNWADVSQREMVFRGSVGEITRAGGAFTAELRGLTEALGAQNGRVYHPRCSAVLGDGQCRFNLDKPGYAIELAAEEVEGAVVFRFAEVDGFEDRWFEKGRLKVLTGAAAGLVGLIKNDRVAGTGERVVELWQRLGAEIAVGDLVRLEAGCDRRAETCRLKFQNFLNFRGFPHLPGEDWLISYPVSSGTNDGGSLFS</sequence>
<dbReference type="RefSeq" id="WP_068765202.1">
    <property type="nucleotide sequence ID" value="NZ_CP017781.1"/>
</dbReference>
<keyword evidence="3" id="KW-1185">Reference proteome</keyword>
<reference evidence="2 3" key="1">
    <citation type="submission" date="2016-10" db="EMBL/GenBank/DDBJ databases">
        <title>Rhodobacter sp. LPB0142, isolated from sea water.</title>
        <authorList>
            <person name="Kim E."/>
            <person name="Yi H."/>
        </authorList>
    </citation>
    <scope>NUCLEOTIDE SEQUENCE [LARGE SCALE GENOMIC DNA]</scope>
    <source>
        <strain evidence="2 3">LPB0142</strain>
    </source>
</reference>
<gene>
    <name evidence="2" type="ORF">LPB142_08010</name>
</gene>